<organism evidence="2 3">
    <name type="scientific">Glossina brevipalpis</name>
    <dbReference type="NCBI Taxonomy" id="37001"/>
    <lineage>
        <taxon>Eukaryota</taxon>
        <taxon>Metazoa</taxon>
        <taxon>Ecdysozoa</taxon>
        <taxon>Arthropoda</taxon>
        <taxon>Hexapoda</taxon>
        <taxon>Insecta</taxon>
        <taxon>Pterygota</taxon>
        <taxon>Neoptera</taxon>
        <taxon>Endopterygota</taxon>
        <taxon>Diptera</taxon>
        <taxon>Brachycera</taxon>
        <taxon>Muscomorpha</taxon>
        <taxon>Hippoboscoidea</taxon>
        <taxon>Glossinidae</taxon>
        <taxon>Glossina</taxon>
    </lineage>
</organism>
<dbReference type="AlphaFoldDB" id="A0A1A9WSL2"/>
<reference evidence="2" key="2">
    <citation type="submission" date="2020-05" db="UniProtKB">
        <authorList>
            <consortium name="EnsemblMetazoa"/>
        </authorList>
    </citation>
    <scope>IDENTIFICATION</scope>
    <source>
        <strain evidence="2">IAEA</strain>
    </source>
</reference>
<comment type="similarity">
    <text evidence="1">Belongs to the RRM NCBP2 family.</text>
</comment>
<comment type="function">
    <text evidence="1">Component of the cap-binding complex (CBC), which binds co-transcriptionally to the 5' cap of pre-mRNAs and is involved in various processes such as pre-mRNA splicing and RNA-mediated gene silencing (RNAi). The CBC complex is involved in miRNA-mediated RNA interference and is required for primary microRNAs (miRNAs) processing. Also involved in innate immunity via the short interfering RNAs (siRNAs) processing machinery by restricting the viral RNA production. In the CBC complex, Cbp20 recognizes and binds capped RNAs (m7GpppG-capped RNA) but requires Cbp80 to stabilize the movement of its N-terminal loop and lock the CBC into a high affinity cap-binding state with the cap structure.</text>
</comment>
<keyword evidence="1" id="KW-0508">mRNA splicing</keyword>
<dbReference type="VEuPathDB" id="VectorBase:GBRI030492"/>
<dbReference type="PANTHER" id="PTHR18847">
    <property type="entry name" value="20 KD NUCLEAR CAP BINDING PROTEIN"/>
    <property type="match status" value="1"/>
</dbReference>
<dbReference type="InterPro" id="IPR027157">
    <property type="entry name" value="NCBP2"/>
</dbReference>
<name>A0A1A9WSL2_9MUSC</name>
<proteinExistence type="inferred from homology"/>
<dbReference type="EnsemblMetazoa" id="GBRI030492-RA">
    <property type="protein sequence ID" value="GBRI030492-PA"/>
    <property type="gene ID" value="GBRI030492"/>
</dbReference>
<reference evidence="3" key="1">
    <citation type="submission" date="2014-03" db="EMBL/GenBank/DDBJ databases">
        <authorList>
            <person name="Aksoy S."/>
            <person name="Warren W."/>
            <person name="Wilson R.K."/>
        </authorList>
    </citation>
    <scope>NUCLEOTIDE SEQUENCE [LARGE SCALE GENOMIC DNA]</scope>
    <source>
        <strain evidence="3">IAEA</strain>
    </source>
</reference>
<evidence type="ECO:0000313" key="3">
    <source>
        <dbReference type="Proteomes" id="UP000091820"/>
    </source>
</evidence>
<evidence type="ECO:0000256" key="1">
    <source>
        <dbReference type="RuleBase" id="RU364036"/>
    </source>
</evidence>
<keyword evidence="1" id="KW-0694">RNA-binding</keyword>
<keyword evidence="3" id="KW-1185">Reference proteome</keyword>
<accession>A0A1A9WSL2</accession>
<protein>
    <recommendedName>
        <fullName evidence="1">Nuclear cap-binding protein subunit 2</fullName>
    </recommendedName>
    <alternativeName>
        <fullName evidence="1">20 kDa nuclear cap-binding protein</fullName>
    </alternativeName>
</protein>
<dbReference type="Proteomes" id="UP000091820">
    <property type="component" value="Unassembled WGS sequence"/>
</dbReference>
<keyword evidence="1" id="KW-0539">Nucleus</keyword>
<dbReference type="PANTHER" id="PTHR18847:SF0">
    <property type="entry name" value="NUCLEAR CAP-BINDING PROTEIN SUBUNIT 2"/>
    <property type="match status" value="1"/>
</dbReference>
<evidence type="ECO:0000313" key="2">
    <source>
        <dbReference type="EnsemblMetazoa" id="GBRI030492-PA"/>
    </source>
</evidence>
<dbReference type="GO" id="GO:0005634">
    <property type="term" value="C:nucleus"/>
    <property type="evidence" value="ECO:0007669"/>
    <property type="project" value="UniProtKB-SubCell"/>
</dbReference>
<dbReference type="GO" id="GO:0045292">
    <property type="term" value="P:mRNA cis splicing, via spliceosome"/>
    <property type="evidence" value="ECO:0007669"/>
    <property type="project" value="InterPro"/>
</dbReference>
<dbReference type="GO" id="GO:0005846">
    <property type="term" value="C:nuclear cap binding complex"/>
    <property type="evidence" value="ECO:0007669"/>
    <property type="project" value="InterPro"/>
</dbReference>
<dbReference type="GO" id="GO:0000339">
    <property type="term" value="F:RNA cap binding"/>
    <property type="evidence" value="ECO:0007669"/>
    <property type="project" value="InterPro"/>
</dbReference>
<keyword evidence="1" id="KW-0507">mRNA processing</keyword>
<comment type="subunit">
    <text evidence="1">Component of the nuclear cap-binding complex (CBC), a heterodimer composed of Cbp80 and Cbp20 that interacts with m7GpppG-capped RNA.</text>
</comment>
<comment type="subcellular location">
    <subcellularLocation>
        <location evidence="1">Nucleus</location>
    </subcellularLocation>
</comment>
<sequence>MLNFNNKFVKYNKFNKCLYRMERYVNVTRLNDRLIRVDWDAGFIEGDSIGRGKTGVRDEYHTDYDVVRDKQLARSKWCKSDLVNLPELQQYDDKARGLGHRDYAAKYHNSRARDIDEMTKFIVKCLEEVSQKCFEEGTDALCIVFDLAEFSTYFLCRQLIDDDNTAQKKDKLRDDNKSSLIRKDLTKTSLNYISLLLFIGKKEGGKKK</sequence>